<comment type="caution">
    <text evidence="3">The sequence shown here is derived from an EMBL/GenBank/DDBJ whole genome shotgun (WGS) entry which is preliminary data.</text>
</comment>
<feature type="domain" description="DNA-binding transcriptional repressor CapW winged helix-turn-helix" evidence="2">
    <location>
        <begin position="30"/>
        <end position="106"/>
    </location>
</feature>
<reference evidence="3" key="1">
    <citation type="submission" date="2022-01" db="EMBL/GenBank/DDBJ databases">
        <title>Colwellia maritima, isolated from seawater.</title>
        <authorList>
            <person name="Kristyanto S."/>
            <person name="Jung J."/>
            <person name="Jeon C.O."/>
        </authorList>
    </citation>
    <scope>NUCLEOTIDE SEQUENCE</scope>
    <source>
        <strain evidence="3">MSW7</strain>
    </source>
</reference>
<keyword evidence="4" id="KW-1185">Reference proteome</keyword>
<dbReference type="RefSeq" id="WP_242289339.1">
    <property type="nucleotide sequence ID" value="NZ_JAKKSL010000007.1"/>
</dbReference>
<proteinExistence type="predicted"/>
<organism evidence="3 4">
    <name type="scientific">Colwellia maritima</name>
    <dbReference type="NCBI Taxonomy" id="2912588"/>
    <lineage>
        <taxon>Bacteria</taxon>
        <taxon>Pseudomonadati</taxon>
        <taxon>Pseudomonadota</taxon>
        <taxon>Gammaproteobacteria</taxon>
        <taxon>Alteromonadales</taxon>
        <taxon>Colwelliaceae</taxon>
        <taxon>Colwellia</taxon>
    </lineage>
</organism>
<dbReference type="Pfam" id="PF26109">
    <property type="entry name" value="WHD_BrxR"/>
    <property type="match status" value="1"/>
</dbReference>
<dbReference type="InterPro" id="IPR026881">
    <property type="entry name" value="WYL_dom"/>
</dbReference>
<accession>A0ABS9X7D1</accession>
<feature type="domain" description="WYL" evidence="1">
    <location>
        <begin position="145"/>
        <end position="199"/>
    </location>
</feature>
<dbReference type="Pfam" id="PF13280">
    <property type="entry name" value="WYL"/>
    <property type="match status" value="1"/>
</dbReference>
<dbReference type="PROSITE" id="PS52050">
    <property type="entry name" value="WYL"/>
    <property type="match status" value="1"/>
</dbReference>
<evidence type="ECO:0000259" key="1">
    <source>
        <dbReference type="Pfam" id="PF13280"/>
    </source>
</evidence>
<dbReference type="Proteomes" id="UP001139646">
    <property type="component" value="Unassembled WGS sequence"/>
</dbReference>
<name>A0ABS9X7D1_9GAMM</name>
<protein>
    <submittedName>
        <fullName evidence="3">WYL domain-containing protein</fullName>
    </submittedName>
</protein>
<evidence type="ECO:0000313" key="3">
    <source>
        <dbReference type="EMBL" id="MCI2286126.1"/>
    </source>
</evidence>
<dbReference type="InterPro" id="IPR059019">
    <property type="entry name" value="WHD_CapW"/>
</dbReference>
<dbReference type="EMBL" id="JAKKSL010000007">
    <property type="protein sequence ID" value="MCI2286126.1"/>
    <property type="molecule type" value="Genomic_DNA"/>
</dbReference>
<sequence length="263" mass="31283">MPDKKQIYLLPNKIEFNDLINELDEPFIRKERLRFIDAHLFWTGRLRREDICKQFDLHETNASKDISIYIKLRENNVLYDRKEKMYKATPLFQPVGRKQSLNTLLSYSSLNMQWSGNAPDYLYTPPVIDRQPDLSTIRNLVICAEQKLGIQIKYHSMKNPEGNTRIIFPQYLIFDGLRWHTRAFCMLRKGYRDFVVSRMALKKNLTTNTDLPNDELWENIIELKIQPHRKLTPKTTKISKYGFQYEQWSVKHKNATTVSLLHC</sequence>
<evidence type="ECO:0000313" key="4">
    <source>
        <dbReference type="Proteomes" id="UP001139646"/>
    </source>
</evidence>
<gene>
    <name evidence="3" type="ORF">L3081_25235</name>
</gene>
<evidence type="ECO:0000259" key="2">
    <source>
        <dbReference type="Pfam" id="PF26109"/>
    </source>
</evidence>